<dbReference type="AlphaFoldDB" id="A0A1S3J6X8"/>
<comment type="caution">
    <text evidence="6">Lacks conserved residue(s) required for the propagation of feature annotation.</text>
</comment>
<dbReference type="Pfam" id="PF12947">
    <property type="entry name" value="EGF_3"/>
    <property type="match status" value="4"/>
</dbReference>
<evidence type="ECO:0000259" key="10">
    <source>
        <dbReference type="PROSITE" id="PS50923"/>
    </source>
</evidence>
<dbReference type="PANTHER" id="PTHR24042">
    <property type="entry name" value="NEL HOMOLOG"/>
    <property type="match status" value="1"/>
</dbReference>
<keyword evidence="3" id="KW-0677">Repeat</keyword>
<evidence type="ECO:0000259" key="9">
    <source>
        <dbReference type="PROSITE" id="PS50041"/>
    </source>
</evidence>
<dbReference type="Pfam" id="PF07645">
    <property type="entry name" value="EGF_CA"/>
    <property type="match status" value="2"/>
</dbReference>
<proteinExistence type="predicted"/>
<dbReference type="GeneID" id="106170309"/>
<dbReference type="SMART" id="SM00181">
    <property type="entry name" value="EGF"/>
    <property type="match status" value="6"/>
</dbReference>
<feature type="domain" description="EGF-like" evidence="8">
    <location>
        <begin position="235"/>
        <end position="274"/>
    </location>
</feature>
<keyword evidence="5" id="KW-0325">Glycoprotein</keyword>
<dbReference type="InterPro" id="IPR001304">
    <property type="entry name" value="C-type_lectin-like"/>
</dbReference>
<dbReference type="Proteomes" id="UP000085678">
    <property type="component" value="Unplaced"/>
</dbReference>
<evidence type="ECO:0000313" key="11">
    <source>
        <dbReference type="Proteomes" id="UP000085678"/>
    </source>
</evidence>
<dbReference type="GO" id="GO:0005509">
    <property type="term" value="F:calcium ion binding"/>
    <property type="evidence" value="ECO:0007669"/>
    <property type="project" value="InterPro"/>
</dbReference>
<dbReference type="InterPro" id="IPR000152">
    <property type="entry name" value="EGF-type_Asp/Asn_hydroxyl_site"/>
</dbReference>
<dbReference type="FunFam" id="2.10.25.10:FF:000038">
    <property type="entry name" value="Fibrillin 2"/>
    <property type="match status" value="6"/>
</dbReference>
<keyword evidence="7" id="KW-0768">Sushi</keyword>
<organism evidence="11 12">
    <name type="scientific">Lingula anatina</name>
    <name type="common">Brachiopod</name>
    <name type="synonym">Lingula unguis</name>
    <dbReference type="NCBI Taxonomy" id="7574"/>
    <lineage>
        <taxon>Eukaryota</taxon>
        <taxon>Metazoa</taxon>
        <taxon>Spiralia</taxon>
        <taxon>Lophotrochozoa</taxon>
        <taxon>Brachiopoda</taxon>
        <taxon>Linguliformea</taxon>
        <taxon>Lingulata</taxon>
        <taxon>Lingulida</taxon>
        <taxon>Linguloidea</taxon>
        <taxon>Lingulidae</taxon>
        <taxon>Lingula</taxon>
    </lineage>
</organism>
<dbReference type="STRING" id="7574.A0A1S3J6X8"/>
<dbReference type="InterPro" id="IPR000436">
    <property type="entry name" value="Sushi_SCR_CCP_dom"/>
</dbReference>
<dbReference type="RefSeq" id="XP_013405589.1">
    <property type="nucleotide sequence ID" value="XM_013550135.1"/>
</dbReference>
<reference evidence="12" key="1">
    <citation type="submission" date="2025-08" db="UniProtKB">
        <authorList>
            <consortium name="RefSeq"/>
        </authorList>
    </citation>
    <scope>IDENTIFICATION</scope>
    <source>
        <tissue evidence="12">Gonads</tissue>
    </source>
</reference>
<sequence length="401" mass="43268">MAHIENRSTQNVIVSHIKAESVRYKWRYAGNYWIGAVWDIAEPYTWVWENGKQLDYFHWDSHGTQRANAREAIKLGWSREFRWATGVATETNFYMCQSGPRCPEIHPEYSKLLRSDMMSSSYVCEDGYHMNGDGSFSTVCLPSGKWNITGGCSNIDECTLGTHNCSQHAKCTDLPGSFSCSCNSGYIGDGYNCNDIDECQTTNNCSSAASCTNINGGYTCSCNSGFTGDGYNCNDIDECKTTNNCSTSASCTNTNGGYTCSCNSGYTGDGYSCYDIDECKTTNNCSSSASCTNTYGGYTCSCNSGYTGDGYNCYDIDECKTTNNCSSSASCTNTNGGYTCSCNSGYTGDGYNCNDIDECKTTNNCSSSASCTNTNGGFTCSCISGYTGDGYTCSSPTKGKL</sequence>
<feature type="domain" description="Sushi" evidence="10">
    <location>
        <begin position="100"/>
        <end position="154"/>
    </location>
</feature>
<dbReference type="SUPFAM" id="SSF56436">
    <property type="entry name" value="C-type lectin-like"/>
    <property type="match status" value="1"/>
</dbReference>
<evidence type="ECO:0000256" key="5">
    <source>
        <dbReference type="ARBA" id="ARBA00023180"/>
    </source>
</evidence>
<feature type="domain" description="EGF-like" evidence="8">
    <location>
        <begin position="355"/>
        <end position="394"/>
    </location>
</feature>
<dbReference type="PROSITE" id="PS00010">
    <property type="entry name" value="ASX_HYDROXYL"/>
    <property type="match status" value="6"/>
</dbReference>
<evidence type="ECO:0000256" key="6">
    <source>
        <dbReference type="PROSITE-ProRule" id="PRU00076"/>
    </source>
</evidence>
<dbReference type="GO" id="GO:0008201">
    <property type="term" value="F:heparin binding"/>
    <property type="evidence" value="ECO:0007669"/>
    <property type="project" value="TreeGrafter"/>
</dbReference>
<dbReference type="PROSITE" id="PS01187">
    <property type="entry name" value="EGF_CA"/>
    <property type="match status" value="3"/>
</dbReference>
<evidence type="ECO:0000313" key="12">
    <source>
        <dbReference type="RefSeq" id="XP_013405589.1"/>
    </source>
</evidence>
<dbReference type="InterPro" id="IPR024731">
    <property type="entry name" value="NELL2-like_EGF"/>
</dbReference>
<gene>
    <name evidence="12" type="primary">LOC106170309</name>
</gene>
<dbReference type="InterPro" id="IPR009030">
    <property type="entry name" value="Growth_fac_rcpt_cys_sf"/>
</dbReference>
<evidence type="ECO:0000256" key="1">
    <source>
        <dbReference type="ARBA" id="ARBA00022536"/>
    </source>
</evidence>
<dbReference type="CDD" id="cd00054">
    <property type="entry name" value="EGF_CA"/>
    <property type="match status" value="6"/>
</dbReference>
<dbReference type="PROSITE" id="PS50041">
    <property type="entry name" value="C_TYPE_LECTIN_2"/>
    <property type="match status" value="1"/>
</dbReference>
<feature type="domain" description="EGF-like" evidence="8">
    <location>
        <begin position="315"/>
        <end position="354"/>
    </location>
</feature>
<dbReference type="KEGG" id="lak:106170309"/>
<dbReference type="Gene3D" id="2.10.25.10">
    <property type="entry name" value="Laminin"/>
    <property type="match status" value="6"/>
</dbReference>
<dbReference type="InterPro" id="IPR001881">
    <property type="entry name" value="EGF-like_Ca-bd_dom"/>
</dbReference>
<evidence type="ECO:0000256" key="4">
    <source>
        <dbReference type="ARBA" id="ARBA00023157"/>
    </source>
</evidence>
<dbReference type="InterPro" id="IPR000742">
    <property type="entry name" value="EGF"/>
</dbReference>
<dbReference type="SUPFAM" id="SSF57184">
    <property type="entry name" value="Growth factor receptor domain"/>
    <property type="match status" value="2"/>
</dbReference>
<dbReference type="GO" id="GO:0005615">
    <property type="term" value="C:extracellular space"/>
    <property type="evidence" value="ECO:0007669"/>
    <property type="project" value="TreeGrafter"/>
</dbReference>
<keyword evidence="2" id="KW-0732">Signal</keyword>
<feature type="domain" description="EGF-like" evidence="8">
    <location>
        <begin position="275"/>
        <end position="314"/>
    </location>
</feature>
<evidence type="ECO:0000259" key="8">
    <source>
        <dbReference type="PROSITE" id="PS50026"/>
    </source>
</evidence>
<accession>A0A1S3J6X8</accession>
<dbReference type="SMART" id="SM00179">
    <property type="entry name" value="EGF_CA"/>
    <property type="match status" value="6"/>
</dbReference>
<keyword evidence="1 6" id="KW-0245">EGF-like domain</keyword>
<dbReference type="InterPro" id="IPR049883">
    <property type="entry name" value="NOTCH1_EGF-like"/>
</dbReference>
<feature type="domain" description="EGF-like" evidence="8">
    <location>
        <begin position="195"/>
        <end position="234"/>
    </location>
</feature>
<protein>
    <submittedName>
        <fullName evidence="12">Adhesion G protein-coupled receptor E2-like</fullName>
    </submittedName>
</protein>
<dbReference type="InterPro" id="IPR018097">
    <property type="entry name" value="EGF_Ca-bd_CS"/>
</dbReference>
<name>A0A1S3J6X8_LINAN</name>
<dbReference type="InParanoid" id="A0A1S3J6X8"/>
<dbReference type="PROSITE" id="PS50923">
    <property type="entry name" value="SUSHI"/>
    <property type="match status" value="1"/>
</dbReference>
<dbReference type="InterPro" id="IPR051586">
    <property type="entry name" value="PKC-binding_NELL"/>
</dbReference>
<keyword evidence="4" id="KW-1015">Disulfide bond</keyword>
<feature type="domain" description="C-type lectin" evidence="9">
    <location>
        <begin position="1"/>
        <end position="97"/>
    </location>
</feature>
<evidence type="ECO:0000256" key="2">
    <source>
        <dbReference type="ARBA" id="ARBA00022729"/>
    </source>
</evidence>
<dbReference type="OrthoDB" id="6229058at2759"/>
<keyword evidence="11" id="KW-1185">Reference proteome</keyword>
<dbReference type="PROSITE" id="PS01186">
    <property type="entry name" value="EGF_2"/>
    <property type="match status" value="6"/>
</dbReference>
<feature type="domain" description="EGF-like" evidence="8">
    <location>
        <begin position="154"/>
        <end position="194"/>
    </location>
</feature>
<dbReference type="SUPFAM" id="SSF57196">
    <property type="entry name" value="EGF/Laminin"/>
    <property type="match status" value="1"/>
</dbReference>
<dbReference type="InterPro" id="IPR016187">
    <property type="entry name" value="CTDL_fold"/>
</dbReference>
<evidence type="ECO:0000256" key="3">
    <source>
        <dbReference type="ARBA" id="ARBA00022737"/>
    </source>
</evidence>
<dbReference type="PROSITE" id="PS50026">
    <property type="entry name" value="EGF_3"/>
    <property type="match status" value="6"/>
</dbReference>
<dbReference type="PANTHER" id="PTHR24042:SF5">
    <property type="entry name" value="EGF-LIKE CALCIUM-BINDING DOMAIN-CONTAINING PROTEIN"/>
    <property type="match status" value="1"/>
</dbReference>
<evidence type="ECO:0000256" key="7">
    <source>
        <dbReference type="PROSITE-ProRule" id="PRU00302"/>
    </source>
</evidence>